<evidence type="ECO:0000313" key="5">
    <source>
        <dbReference type="EMBL" id="MCP2356146.1"/>
    </source>
</evidence>
<reference evidence="5" key="1">
    <citation type="submission" date="2022-06" db="EMBL/GenBank/DDBJ databases">
        <title>Sequencing the genomes of 1000 actinobacteria strains.</title>
        <authorList>
            <person name="Klenk H.-P."/>
        </authorList>
    </citation>
    <scope>NUCLEOTIDE SEQUENCE</scope>
    <source>
        <strain evidence="5">DSM 46694</strain>
    </source>
</reference>
<name>A0A9X2GIS1_9ACTN</name>
<organism evidence="5 6">
    <name type="scientific">Nonomuraea thailandensis</name>
    <dbReference type="NCBI Taxonomy" id="1188745"/>
    <lineage>
        <taxon>Bacteria</taxon>
        <taxon>Bacillati</taxon>
        <taxon>Actinomycetota</taxon>
        <taxon>Actinomycetes</taxon>
        <taxon>Streptosporangiales</taxon>
        <taxon>Streptosporangiaceae</taxon>
        <taxon>Nonomuraea</taxon>
    </lineage>
</organism>
<evidence type="ECO:0000313" key="6">
    <source>
        <dbReference type="Proteomes" id="UP001139648"/>
    </source>
</evidence>
<keyword evidence="1" id="KW-0813">Transport</keyword>
<protein>
    <submittedName>
        <fullName evidence="5">ABC-2 type transport system ATP-binding protein</fullName>
    </submittedName>
</protein>
<dbReference type="InterPro" id="IPR017871">
    <property type="entry name" value="ABC_transporter-like_CS"/>
</dbReference>
<dbReference type="EMBL" id="JAMZEB010000002">
    <property type="protein sequence ID" value="MCP2356146.1"/>
    <property type="molecule type" value="Genomic_DNA"/>
</dbReference>
<accession>A0A9X2GIS1</accession>
<proteinExistence type="predicted"/>
<dbReference type="Pfam" id="PF00005">
    <property type="entry name" value="ABC_tran"/>
    <property type="match status" value="1"/>
</dbReference>
<dbReference type="SUPFAM" id="SSF52540">
    <property type="entry name" value="P-loop containing nucleoside triphosphate hydrolases"/>
    <property type="match status" value="1"/>
</dbReference>
<evidence type="ECO:0000256" key="1">
    <source>
        <dbReference type="ARBA" id="ARBA00022448"/>
    </source>
</evidence>
<comment type="caution">
    <text evidence="5">The sequence shown here is derived from an EMBL/GenBank/DDBJ whole genome shotgun (WGS) entry which is preliminary data.</text>
</comment>
<dbReference type="PROSITE" id="PS50893">
    <property type="entry name" value="ABC_TRANSPORTER_2"/>
    <property type="match status" value="1"/>
</dbReference>
<dbReference type="RefSeq" id="WP_253742910.1">
    <property type="nucleotide sequence ID" value="NZ_BAABKA010000001.1"/>
</dbReference>
<dbReference type="InterPro" id="IPR003439">
    <property type="entry name" value="ABC_transporter-like_ATP-bd"/>
</dbReference>
<dbReference type="InterPro" id="IPR003593">
    <property type="entry name" value="AAA+_ATPase"/>
</dbReference>
<dbReference type="PANTHER" id="PTHR42939">
    <property type="entry name" value="ABC TRANSPORTER ATP-BINDING PROTEIN ALBC-RELATED"/>
    <property type="match status" value="1"/>
</dbReference>
<dbReference type="PANTHER" id="PTHR42939:SF1">
    <property type="entry name" value="ABC TRANSPORTER ATP-BINDING PROTEIN ALBC-RELATED"/>
    <property type="match status" value="1"/>
</dbReference>
<dbReference type="AlphaFoldDB" id="A0A9X2GIS1"/>
<dbReference type="GO" id="GO:0005524">
    <property type="term" value="F:ATP binding"/>
    <property type="evidence" value="ECO:0007669"/>
    <property type="project" value="UniProtKB-KW"/>
</dbReference>
<dbReference type="CDD" id="cd03230">
    <property type="entry name" value="ABC_DR_subfamily_A"/>
    <property type="match status" value="1"/>
</dbReference>
<dbReference type="Proteomes" id="UP001139648">
    <property type="component" value="Unassembled WGS sequence"/>
</dbReference>
<dbReference type="InterPro" id="IPR027417">
    <property type="entry name" value="P-loop_NTPase"/>
</dbReference>
<dbReference type="InterPro" id="IPR051782">
    <property type="entry name" value="ABC_Transporter_VariousFunc"/>
</dbReference>
<evidence type="ECO:0000256" key="3">
    <source>
        <dbReference type="ARBA" id="ARBA00022840"/>
    </source>
</evidence>
<evidence type="ECO:0000259" key="4">
    <source>
        <dbReference type="PROSITE" id="PS50893"/>
    </source>
</evidence>
<keyword evidence="3 5" id="KW-0067">ATP-binding</keyword>
<sequence>MEEEDTVKALEADGLGKRFRTRWALREATFELPAGARCALVGPNGAGKTTLLNLVTGLLVPTTGGVRVLGRPLEPSRVAFVAQDKPLYRRWSVADLLRYGAATNPRWDRHAAASFLRAHEIPVQERADRLSGGQRTLVALALAVGKRAGLLVLDEPLAELDPLARIQVMDAVREQETTVLLSSHILADLAGVCDHLILLGAGRVRLCGSFTELLAARPTATTMEDLVLDHLRDPGLAR</sequence>
<dbReference type="GO" id="GO:0016887">
    <property type="term" value="F:ATP hydrolysis activity"/>
    <property type="evidence" value="ECO:0007669"/>
    <property type="project" value="InterPro"/>
</dbReference>
<feature type="domain" description="ABC transporter" evidence="4">
    <location>
        <begin position="10"/>
        <end position="226"/>
    </location>
</feature>
<gene>
    <name evidence="5" type="ORF">HD597_003166</name>
</gene>
<dbReference type="PROSITE" id="PS00211">
    <property type="entry name" value="ABC_TRANSPORTER_1"/>
    <property type="match status" value="1"/>
</dbReference>
<keyword evidence="2" id="KW-0547">Nucleotide-binding</keyword>
<keyword evidence="6" id="KW-1185">Reference proteome</keyword>
<dbReference type="SMART" id="SM00382">
    <property type="entry name" value="AAA"/>
    <property type="match status" value="1"/>
</dbReference>
<dbReference type="Gene3D" id="3.40.50.300">
    <property type="entry name" value="P-loop containing nucleotide triphosphate hydrolases"/>
    <property type="match status" value="1"/>
</dbReference>
<evidence type="ECO:0000256" key="2">
    <source>
        <dbReference type="ARBA" id="ARBA00022741"/>
    </source>
</evidence>